<evidence type="ECO:0000313" key="10">
    <source>
        <dbReference type="Proteomes" id="UP000298438"/>
    </source>
</evidence>
<feature type="transmembrane region" description="Helical" evidence="8">
    <location>
        <begin position="922"/>
        <end position="945"/>
    </location>
</feature>
<evidence type="ECO:0000313" key="9">
    <source>
        <dbReference type="EMBL" id="TFW13361.1"/>
    </source>
</evidence>
<dbReference type="SUPFAM" id="SSF82866">
    <property type="entry name" value="Multidrug efflux transporter AcrB transmembrane domain"/>
    <property type="match status" value="2"/>
</dbReference>
<dbReference type="Gene3D" id="3.30.2090.10">
    <property type="entry name" value="Multidrug efflux transporter AcrB TolC docking domain, DN and DC subdomains"/>
    <property type="match status" value="2"/>
</dbReference>
<dbReference type="PANTHER" id="PTHR32063:SF24">
    <property type="entry name" value="CATION EFFLUX SYSTEM (ACRB_ACRD_ACRF FAMILY)"/>
    <property type="match status" value="1"/>
</dbReference>
<feature type="transmembrane region" description="Helical" evidence="8">
    <location>
        <begin position="12"/>
        <end position="31"/>
    </location>
</feature>
<dbReference type="InterPro" id="IPR001036">
    <property type="entry name" value="Acrflvin-R"/>
</dbReference>
<dbReference type="PRINTS" id="PR00702">
    <property type="entry name" value="ACRIFLAVINRP"/>
</dbReference>
<dbReference type="Gene3D" id="3.30.70.1320">
    <property type="entry name" value="Multidrug efflux transporter AcrB pore domain like"/>
    <property type="match status" value="1"/>
</dbReference>
<sequence>MLNAIVDASLRYKVLVLVAFAVIIGLGIRAFRTVPVDAFPDVTPVQVNVYTESDGLAAEDVEKLLTTPIEGAMAGLPGVEEVRSVSLFGLSYVGVYFKDDVDIYFARRLVGEKLQEARERLPQGYGEPVLGPNSSGLGQVFWYTIESADNKLSAMDLRTLHDWTVRLIVRTAPGVDDVISWGGEERQFQVQIDPQKLLKYKLTFKEVMERLTANNQQVGGQYLNIGSEQYLVRGLGLVSSADDIGAIVVAAHEGVPVYVRDVAVVREAPALRTGAVTRDGKETVLGMALARVNENAKSVVDAVKAKLAVAQAALPKGVTLKPVYDRTELVEKALSTAESSLVEGAILVAVILFLFLGEVRSAVVVIVTLPLAMLIAFMLMRQFGLSANLMSLAGLAIGTGMMVDGAVVMVENAFRLLAEAREHGRPISRTALILEAAREVINPIAFAILIIIVVFLPLFSLTGLEGKMFKPMALTITFAMAGSLLLSLTLVPVLAALILRPKEERDTFLVARAKRLYVPLLDWALERKKPVVAGAVLLLVATLALFPFLGKEFMPTLQEGTLMFRVTGIPSTSLEESIRVSTVVEQQLRSRFPQVRSVLATIGRAEKGETADVNYMEILLDLKSQKEWPRTLSYSALAREMQEALEQSVPTVVFGATQPIQMRVEELISGVRATLALKIYGEDLETLDRLTAQMKRVLAKVNGVADLSAEANKGKPQLIIKVNREAMARYGINADEVLSVVQAGVGGAPVSTLIEGTRRFDIAVRLADQYRQSPAAIAAIPIRTPSGAVVPFSQVATIETDEGYSFVRREALQRYSVLQMDVQGRDVDSFVKDADAALKARVSLPPGYYTQWGGAFENQQRAMARLAMIVPLTIGLIFLLLYTAFNSLRHATLIIANVPFAVIGGVVGLFITGQYLSVPSAIGFIAVFGVAMLNGIVLISFLNGLRQQGLELREAVRQGARLRLRPVLMTASVAILGLVPMLLATGVGAETQRPLATVVVGGLITSTALTLLLLPLMYEWAEARADARARDNS</sequence>
<dbReference type="InterPro" id="IPR027463">
    <property type="entry name" value="AcrB_DN_DC_subdom"/>
</dbReference>
<dbReference type="InterPro" id="IPR004763">
    <property type="entry name" value="CusA-like"/>
</dbReference>
<dbReference type="SUPFAM" id="SSF82714">
    <property type="entry name" value="Multidrug efflux transporter AcrB TolC docking domain, DN and DC subdomains"/>
    <property type="match status" value="2"/>
</dbReference>
<dbReference type="GO" id="GO:0005886">
    <property type="term" value="C:plasma membrane"/>
    <property type="evidence" value="ECO:0007669"/>
    <property type="project" value="UniProtKB-SubCell"/>
</dbReference>
<feature type="transmembrane region" description="Helical" evidence="8">
    <location>
        <begin position="892"/>
        <end position="916"/>
    </location>
</feature>
<feature type="transmembrane region" description="Helical" evidence="8">
    <location>
        <begin position="531"/>
        <end position="549"/>
    </location>
</feature>
<keyword evidence="10" id="KW-1185">Reference proteome</keyword>
<dbReference type="OrthoDB" id="9798415at2"/>
<feature type="transmembrane region" description="Helical" evidence="8">
    <location>
        <begin position="363"/>
        <end position="380"/>
    </location>
</feature>
<keyword evidence="4" id="KW-1003">Cell membrane</keyword>
<dbReference type="PANTHER" id="PTHR32063">
    <property type="match status" value="1"/>
</dbReference>
<keyword evidence="5 8" id="KW-0812">Transmembrane</keyword>
<feature type="transmembrane region" description="Helical" evidence="8">
    <location>
        <begin position="392"/>
        <end position="418"/>
    </location>
</feature>
<keyword evidence="3" id="KW-0813">Transport</keyword>
<dbReference type="GO" id="GO:0008324">
    <property type="term" value="F:monoatomic cation transmembrane transporter activity"/>
    <property type="evidence" value="ECO:0007669"/>
    <property type="project" value="InterPro"/>
</dbReference>
<feature type="transmembrane region" description="Helical" evidence="8">
    <location>
        <begin position="472"/>
        <end position="499"/>
    </location>
</feature>
<evidence type="ECO:0000256" key="4">
    <source>
        <dbReference type="ARBA" id="ARBA00022475"/>
    </source>
</evidence>
<organism evidence="9 10">
    <name type="scientific">Zemynaea arenosa</name>
    <dbReference type="NCBI Taxonomy" id="2561931"/>
    <lineage>
        <taxon>Bacteria</taxon>
        <taxon>Pseudomonadati</taxon>
        <taxon>Pseudomonadota</taxon>
        <taxon>Betaproteobacteria</taxon>
        <taxon>Burkholderiales</taxon>
        <taxon>Oxalobacteraceae</taxon>
        <taxon>Telluria group</taxon>
        <taxon>Zemynaea</taxon>
    </lineage>
</organism>
<protein>
    <submittedName>
        <fullName evidence="9">Efflux RND transporter permease subunit</fullName>
    </submittedName>
</protein>
<comment type="similarity">
    <text evidence="2">Belongs to the resistance-nodulation-cell division (RND) (TC 2.A.6) family.</text>
</comment>
<dbReference type="AlphaFoldDB" id="A0A4Y9RYP9"/>
<accession>A0A4Y9RYP9</accession>
<evidence type="ECO:0000256" key="6">
    <source>
        <dbReference type="ARBA" id="ARBA00022989"/>
    </source>
</evidence>
<feature type="transmembrane region" description="Helical" evidence="8">
    <location>
        <begin position="339"/>
        <end position="356"/>
    </location>
</feature>
<dbReference type="EMBL" id="SPVF01000252">
    <property type="protein sequence ID" value="TFW13361.1"/>
    <property type="molecule type" value="Genomic_DNA"/>
</dbReference>
<evidence type="ECO:0000256" key="8">
    <source>
        <dbReference type="SAM" id="Phobius"/>
    </source>
</evidence>
<feature type="transmembrane region" description="Helical" evidence="8">
    <location>
        <begin position="439"/>
        <end position="460"/>
    </location>
</feature>
<dbReference type="SUPFAM" id="SSF82693">
    <property type="entry name" value="Multidrug efflux transporter AcrB pore domain, PN1, PN2, PC1 and PC2 subdomains"/>
    <property type="match status" value="2"/>
</dbReference>
<evidence type="ECO:0000256" key="3">
    <source>
        <dbReference type="ARBA" id="ARBA00022448"/>
    </source>
</evidence>
<name>A0A4Y9RYP9_9BURK</name>
<dbReference type="RefSeq" id="WP_135208954.1">
    <property type="nucleotide sequence ID" value="NZ_SPVF01000252.1"/>
</dbReference>
<comment type="caution">
    <text evidence="9">The sequence shown here is derived from an EMBL/GenBank/DDBJ whole genome shotgun (WGS) entry which is preliminary data.</text>
</comment>
<reference evidence="9 10" key="1">
    <citation type="submission" date="2019-03" db="EMBL/GenBank/DDBJ databases">
        <title>Draft Genome Sequence of Massilia arenosa sp. nov., a Novel Massilia Species Isolated from a Sandy-loam Maize Soil.</title>
        <authorList>
            <person name="Raths R."/>
            <person name="Peta V."/>
            <person name="Bucking H."/>
        </authorList>
    </citation>
    <scope>NUCLEOTIDE SEQUENCE [LARGE SCALE GENOMIC DNA]</scope>
    <source>
        <strain evidence="9 10">MC02</strain>
    </source>
</reference>
<dbReference type="Pfam" id="PF00873">
    <property type="entry name" value="ACR_tran"/>
    <property type="match status" value="1"/>
</dbReference>
<comment type="subcellular location">
    <subcellularLocation>
        <location evidence="1">Cell membrane</location>
        <topology evidence="1">Multi-pass membrane protein</topology>
    </subcellularLocation>
</comment>
<dbReference type="Gene3D" id="3.30.70.1440">
    <property type="entry name" value="Multidrug efflux transporter AcrB pore domain"/>
    <property type="match status" value="1"/>
</dbReference>
<dbReference type="NCBIfam" id="TIGR00914">
    <property type="entry name" value="2A0601"/>
    <property type="match status" value="1"/>
</dbReference>
<feature type="transmembrane region" description="Helical" evidence="8">
    <location>
        <begin position="866"/>
        <end position="885"/>
    </location>
</feature>
<dbReference type="Gene3D" id="3.30.70.1430">
    <property type="entry name" value="Multidrug efflux transporter AcrB pore domain"/>
    <property type="match status" value="2"/>
</dbReference>
<evidence type="ECO:0000256" key="7">
    <source>
        <dbReference type="ARBA" id="ARBA00023136"/>
    </source>
</evidence>
<keyword evidence="7 8" id="KW-0472">Membrane</keyword>
<evidence type="ECO:0000256" key="2">
    <source>
        <dbReference type="ARBA" id="ARBA00010942"/>
    </source>
</evidence>
<keyword evidence="6 8" id="KW-1133">Transmembrane helix</keyword>
<proteinExistence type="inferred from homology"/>
<dbReference type="GO" id="GO:0042910">
    <property type="term" value="F:xenobiotic transmembrane transporter activity"/>
    <property type="evidence" value="ECO:0007669"/>
    <property type="project" value="TreeGrafter"/>
</dbReference>
<evidence type="ECO:0000256" key="5">
    <source>
        <dbReference type="ARBA" id="ARBA00022692"/>
    </source>
</evidence>
<dbReference type="Proteomes" id="UP000298438">
    <property type="component" value="Unassembled WGS sequence"/>
</dbReference>
<dbReference type="Gene3D" id="1.20.1640.10">
    <property type="entry name" value="Multidrug efflux transporter AcrB transmembrane domain"/>
    <property type="match status" value="2"/>
</dbReference>
<gene>
    <name evidence="9" type="ORF">E4L96_19890</name>
</gene>
<feature type="transmembrane region" description="Helical" evidence="8">
    <location>
        <begin position="966"/>
        <end position="989"/>
    </location>
</feature>
<evidence type="ECO:0000256" key="1">
    <source>
        <dbReference type="ARBA" id="ARBA00004651"/>
    </source>
</evidence>
<feature type="transmembrane region" description="Helical" evidence="8">
    <location>
        <begin position="995"/>
        <end position="1018"/>
    </location>
</feature>